<gene>
    <name evidence="3" type="ORF">NDU88_002971</name>
</gene>
<name>A0AAV7MQB2_PLEWA</name>
<feature type="region of interest" description="Disordered" evidence="1">
    <location>
        <begin position="1"/>
        <end position="33"/>
    </location>
</feature>
<evidence type="ECO:0000313" key="3">
    <source>
        <dbReference type="EMBL" id="KAJ1105566.1"/>
    </source>
</evidence>
<dbReference type="AlphaFoldDB" id="A0AAV7MQB2"/>
<organism evidence="3 4">
    <name type="scientific">Pleurodeles waltl</name>
    <name type="common">Iberian ribbed newt</name>
    <dbReference type="NCBI Taxonomy" id="8319"/>
    <lineage>
        <taxon>Eukaryota</taxon>
        <taxon>Metazoa</taxon>
        <taxon>Chordata</taxon>
        <taxon>Craniata</taxon>
        <taxon>Vertebrata</taxon>
        <taxon>Euteleostomi</taxon>
        <taxon>Amphibia</taxon>
        <taxon>Batrachia</taxon>
        <taxon>Caudata</taxon>
        <taxon>Salamandroidea</taxon>
        <taxon>Salamandridae</taxon>
        <taxon>Pleurodelinae</taxon>
        <taxon>Pleurodeles</taxon>
    </lineage>
</organism>
<comment type="caution">
    <text evidence="3">The sequence shown here is derived from an EMBL/GenBank/DDBJ whole genome shotgun (WGS) entry which is preliminary data.</text>
</comment>
<dbReference type="InterPro" id="IPR036691">
    <property type="entry name" value="Endo/exonu/phosph_ase_sf"/>
</dbReference>
<dbReference type="EMBL" id="JANPWB010000013">
    <property type="protein sequence ID" value="KAJ1105566.1"/>
    <property type="molecule type" value="Genomic_DNA"/>
</dbReference>
<evidence type="ECO:0000313" key="4">
    <source>
        <dbReference type="Proteomes" id="UP001066276"/>
    </source>
</evidence>
<proteinExistence type="predicted"/>
<protein>
    <recommendedName>
        <fullName evidence="2">Endonuclease/exonuclease/phosphatase domain-containing protein</fullName>
    </recommendedName>
</protein>
<dbReference type="Proteomes" id="UP001066276">
    <property type="component" value="Chromosome 9"/>
</dbReference>
<dbReference type="Gene3D" id="3.60.10.10">
    <property type="entry name" value="Endonuclease/exonuclease/phosphatase"/>
    <property type="match status" value="1"/>
</dbReference>
<keyword evidence="4" id="KW-1185">Reference proteome</keyword>
<accession>A0AAV7MQB2</accession>
<dbReference type="SUPFAM" id="SSF56219">
    <property type="entry name" value="DNase I-like"/>
    <property type="match status" value="1"/>
</dbReference>
<evidence type="ECO:0000256" key="1">
    <source>
        <dbReference type="SAM" id="MobiDB-lite"/>
    </source>
</evidence>
<feature type="domain" description="Endonuclease/exonuclease/phosphatase" evidence="2">
    <location>
        <begin position="48"/>
        <end position="275"/>
    </location>
</feature>
<dbReference type="GO" id="GO:0003824">
    <property type="term" value="F:catalytic activity"/>
    <property type="evidence" value="ECO:0007669"/>
    <property type="project" value="InterPro"/>
</dbReference>
<evidence type="ECO:0000259" key="2">
    <source>
        <dbReference type="Pfam" id="PF03372"/>
    </source>
</evidence>
<reference evidence="3" key="1">
    <citation type="journal article" date="2022" name="bioRxiv">
        <title>Sequencing and chromosome-scale assembly of the giantPleurodeles waltlgenome.</title>
        <authorList>
            <person name="Brown T."/>
            <person name="Elewa A."/>
            <person name="Iarovenko S."/>
            <person name="Subramanian E."/>
            <person name="Araus A.J."/>
            <person name="Petzold A."/>
            <person name="Susuki M."/>
            <person name="Suzuki K.-i.T."/>
            <person name="Hayashi T."/>
            <person name="Toyoda A."/>
            <person name="Oliveira C."/>
            <person name="Osipova E."/>
            <person name="Leigh N.D."/>
            <person name="Simon A."/>
            <person name="Yun M.H."/>
        </authorList>
    </citation>
    <scope>NUCLEOTIDE SEQUENCE</scope>
    <source>
        <strain evidence="3">20211129_DDA</strain>
        <tissue evidence="3">Liver</tissue>
    </source>
</reference>
<sequence length="326" mass="36569">MRVAVGTDPLIDPDGTLQHNDRSGRCPAKTRPNGPMLSKSKLWVTNIISWNIAGASKIRQAANLEAYLNDFDIICLQESWKVSEIPIAGLEKFLSPAAKPKPKGHPKGSLSSYITTRKSFNTKSIDLKSSHMLAIIIENWMLEQTLTPIIIINIYINPNMTRNQHLLDTTEKDLLALKVAFGNTPWIITGDFNLNMANHGKRSFREGALDQCLAIPPQESAFKDKDKCDHPLVRLLEALGLRTLHGRIPKGIPLKLSHIAKKSATTLDYTFVSTDIFKYFQDFSIEWKKHTSDDTSRGEARTLSSLRRLVIAGCDSPELCDYRFLV</sequence>
<dbReference type="Pfam" id="PF03372">
    <property type="entry name" value="Exo_endo_phos"/>
    <property type="match status" value="1"/>
</dbReference>
<dbReference type="InterPro" id="IPR005135">
    <property type="entry name" value="Endo/exonuclease/phosphatase"/>
</dbReference>